<dbReference type="Proteomes" id="UP001331561">
    <property type="component" value="Unassembled WGS sequence"/>
</dbReference>
<sequence>MKSDLHPFFLPSTSGGLYALHLPHSGPTLRGTLLWLQPFAEEANCARRHIVAAAHECQAQGFASLLVDPFGTGESAGDLGEASWEVWRSNVIEAADWLRKRQAKLQAAPLWLVGVRAGALLAASVVAEVLPAGIVGWQPVAAGRSVLDSFLRMKLASEWAVAESANAAEILGRLREQLNTGGAVDVAGYTLSANLAHAIEAQVLSWDKGKCGRAACLEFRSRPDGEAERGHSPAIERLCESWREQGMRIASAVAESPQFWTLYEAPLTPGLGEKTLGLIRLISS</sequence>
<dbReference type="EMBL" id="JAYXHS010000003">
    <property type="protein sequence ID" value="MEC5387201.1"/>
    <property type="molecule type" value="Genomic_DNA"/>
</dbReference>
<proteinExistence type="predicted"/>
<dbReference type="InterPro" id="IPR029058">
    <property type="entry name" value="AB_hydrolase_fold"/>
</dbReference>
<gene>
    <name evidence="1" type="ORF">VVD49_15840</name>
</gene>
<name>A0ABU6K6I4_9RHOO</name>
<dbReference type="RefSeq" id="WP_327600178.1">
    <property type="nucleotide sequence ID" value="NZ_JAYXHS010000003.1"/>
</dbReference>
<reference evidence="1 2" key="1">
    <citation type="submission" date="2024-01" db="EMBL/GenBank/DDBJ databases">
        <title>Uliginosibacterium soil sp. nov.</title>
        <authorList>
            <person name="Lv Y."/>
        </authorList>
    </citation>
    <scope>NUCLEOTIDE SEQUENCE [LARGE SCALE GENOMIC DNA]</scope>
    <source>
        <strain evidence="1 2">H3</strain>
    </source>
</reference>
<dbReference type="Gene3D" id="3.40.50.1820">
    <property type="entry name" value="alpha/beta hydrolase"/>
    <property type="match status" value="1"/>
</dbReference>
<comment type="caution">
    <text evidence="1">The sequence shown here is derived from an EMBL/GenBank/DDBJ whole genome shotgun (WGS) entry which is preliminary data.</text>
</comment>
<keyword evidence="2" id="KW-1185">Reference proteome</keyword>
<evidence type="ECO:0008006" key="3">
    <source>
        <dbReference type="Google" id="ProtNLM"/>
    </source>
</evidence>
<dbReference type="SUPFAM" id="SSF53474">
    <property type="entry name" value="alpha/beta-Hydrolases"/>
    <property type="match status" value="1"/>
</dbReference>
<organism evidence="1 2">
    <name type="scientific">Uliginosibacterium silvisoli</name>
    <dbReference type="NCBI Taxonomy" id="3114758"/>
    <lineage>
        <taxon>Bacteria</taxon>
        <taxon>Pseudomonadati</taxon>
        <taxon>Pseudomonadota</taxon>
        <taxon>Betaproteobacteria</taxon>
        <taxon>Rhodocyclales</taxon>
        <taxon>Zoogloeaceae</taxon>
        <taxon>Uliginosibacterium</taxon>
    </lineage>
</organism>
<protein>
    <recommendedName>
        <fullName evidence="3">Hydrolase 2, exosortase A system-associated</fullName>
    </recommendedName>
</protein>
<evidence type="ECO:0000313" key="2">
    <source>
        <dbReference type="Proteomes" id="UP001331561"/>
    </source>
</evidence>
<accession>A0ABU6K6I4</accession>
<evidence type="ECO:0000313" key="1">
    <source>
        <dbReference type="EMBL" id="MEC5387201.1"/>
    </source>
</evidence>